<dbReference type="SMART" id="SM00028">
    <property type="entry name" value="TPR"/>
    <property type="match status" value="4"/>
</dbReference>
<protein>
    <submittedName>
        <fullName evidence="3">Tetratricopeptide repeat family protein</fullName>
    </submittedName>
</protein>
<dbReference type="Proteomes" id="UP000030675">
    <property type="component" value="Unassembled WGS sequence"/>
</dbReference>
<dbReference type="InterPro" id="IPR019734">
    <property type="entry name" value="TPR_rpt"/>
</dbReference>
<evidence type="ECO:0000313" key="3">
    <source>
        <dbReference type="EMBL" id="GAD30937.1"/>
    </source>
</evidence>
<dbReference type="EMBL" id="DF196819">
    <property type="protein sequence ID" value="GAD30937.1"/>
    <property type="molecule type" value="Genomic_DNA"/>
</dbReference>
<accession>A0A0U1P8G7</accession>
<dbReference type="SUPFAM" id="SSF48452">
    <property type="entry name" value="TPR-like"/>
    <property type="match status" value="1"/>
</dbReference>
<dbReference type="AlphaFoldDB" id="A0A0U1P8G7"/>
<evidence type="ECO:0000256" key="1">
    <source>
        <dbReference type="PROSITE-ProRule" id="PRU00339"/>
    </source>
</evidence>
<organism evidence="3 4">
    <name type="scientific">Photobacterium leiognathi lrivu.4.1</name>
    <dbReference type="NCBI Taxonomy" id="1248232"/>
    <lineage>
        <taxon>Bacteria</taxon>
        <taxon>Pseudomonadati</taxon>
        <taxon>Pseudomonadota</taxon>
        <taxon>Gammaproteobacteria</taxon>
        <taxon>Vibrionales</taxon>
        <taxon>Vibrionaceae</taxon>
        <taxon>Photobacterium</taxon>
    </lineage>
</organism>
<keyword evidence="1" id="KW-0802">TPR repeat</keyword>
<dbReference type="HOGENOM" id="CLU_053124_0_0_6"/>
<evidence type="ECO:0000256" key="2">
    <source>
        <dbReference type="SAM" id="MobiDB-lite"/>
    </source>
</evidence>
<gene>
    <name evidence="3" type="ORF">PLEI_2593</name>
</gene>
<feature type="region of interest" description="Disordered" evidence="2">
    <location>
        <begin position="89"/>
        <end position="114"/>
    </location>
</feature>
<name>A0A0U1P8G7_PHOLE</name>
<evidence type="ECO:0000313" key="4">
    <source>
        <dbReference type="Proteomes" id="UP000030675"/>
    </source>
</evidence>
<sequence length="412" mass="44998">MSELNRRLNELSQVKLSSATQKGSPLRAANIAPVPKSVWPKWAALGCCGLALSTVVWWFSQPDSVVTPAMAETPVSADPIIQQPELVAQSTTVQSEAAQPAIEQSDESKKHQPEVQPIAVANVDVEPAAAKKVVPVPQTARQVAQKSVPAELADMPVAQASLESEEEQKELQSSYDQGYESGYERALAEVKHEKKAKAVVHQAPAPAPVKSELSIQTVALTPNELAQVEYLNAEKALEQEDSKQAVMNLEAALNYRPNWIMARQRLAALYYGRGEVREAIATLEKGLAKQPNQPELRLTLAKLLVNESQNHAALAVLNDKSGSMNTQYLAMRGALAQKLNNNAVALNSYQQLVRVASFDGRWWMGLAIAQERSGDMKKAVESYRKALQLGNISASSQQFIQQRLAALTKHRS</sequence>
<dbReference type="Pfam" id="PF14559">
    <property type="entry name" value="TPR_19"/>
    <property type="match status" value="1"/>
</dbReference>
<dbReference type="eggNOG" id="COG0457">
    <property type="taxonomic scope" value="Bacteria"/>
</dbReference>
<dbReference type="RefSeq" id="WP_023933706.1">
    <property type="nucleotide sequence ID" value="NZ_DF196819.1"/>
</dbReference>
<proteinExistence type="predicted"/>
<feature type="repeat" description="TPR" evidence="1">
    <location>
        <begin position="260"/>
        <end position="293"/>
    </location>
</feature>
<dbReference type="InterPro" id="IPR011990">
    <property type="entry name" value="TPR-like_helical_dom_sf"/>
</dbReference>
<dbReference type="PROSITE" id="PS50005">
    <property type="entry name" value="TPR"/>
    <property type="match status" value="1"/>
</dbReference>
<dbReference type="Pfam" id="PF13432">
    <property type="entry name" value="TPR_16"/>
    <property type="match status" value="1"/>
</dbReference>
<dbReference type="Gene3D" id="1.25.40.10">
    <property type="entry name" value="Tetratricopeptide repeat domain"/>
    <property type="match status" value="2"/>
</dbReference>
<reference evidence="4" key="1">
    <citation type="submission" date="2012-12" db="EMBL/GenBank/DDBJ databases">
        <title>Genome Sequence of Photobacterium leiognathi lrivu.4.1.</title>
        <authorList>
            <person name="Urbanczyk H."/>
            <person name="Ogura Y."/>
            <person name="Hayashi T."/>
            <person name="Dunlap P.V."/>
        </authorList>
    </citation>
    <scope>NUCLEOTIDE SEQUENCE [LARGE SCALE GENOMIC DNA]</scope>
    <source>
        <strain evidence="4">lrivu.4.1</strain>
    </source>
</reference>